<protein>
    <submittedName>
        <fullName evidence="5">Alpha/beta hydrolase fold-3 domain protein</fullName>
    </submittedName>
</protein>
<accession>A0A167H459</accession>
<dbReference type="Pfam" id="PF07859">
    <property type="entry name" value="Abhydrolase_3"/>
    <property type="match status" value="1"/>
</dbReference>
<evidence type="ECO:0000256" key="1">
    <source>
        <dbReference type="ARBA" id="ARBA00010515"/>
    </source>
</evidence>
<dbReference type="InterPro" id="IPR050300">
    <property type="entry name" value="GDXG_lipolytic_enzyme"/>
</dbReference>
<dbReference type="RefSeq" id="WP_190278911.1">
    <property type="nucleotide sequence ID" value="NZ_CP015249.1"/>
</dbReference>
<keyword evidence="2 5" id="KW-0378">Hydrolase</keyword>
<proteinExistence type="inferred from homology"/>
<comment type="similarity">
    <text evidence="1">Belongs to the 'GDXG' lipolytic enzyme family.</text>
</comment>
<dbReference type="Proteomes" id="UP000076830">
    <property type="component" value="Chromosome"/>
</dbReference>
<evidence type="ECO:0000313" key="5">
    <source>
        <dbReference type="EMBL" id="ANB18826.1"/>
    </source>
</evidence>
<evidence type="ECO:0000256" key="2">
    <source>
        <dbReference type="ARBA" id="ARBA00022801"/>
    </source>
</evidence>
<dbReference type="Gene3D" id="3.40.50.1820">
    <property type="entry name" value="alpha/beta hydrolase"/>
    <property type="match status" value="1"/>
</dbReference>
<dbReference type="GO" id="GO:0016787">
    <property type="term" value="F:hydrolase activity"/>
    <property type="evidence" value="ECO:0007669"/>
    <property type="project" value="UniProtKB-KW"/>
</dbReference>
<dbReference type="SUPFAM" id="SSF53474">
    <property type="entry name" value="alpha/beta-Hydrolases"/>
    <property type="match status" value="1"/>
</dbReference>
<gene>
    <name evidence="5" type="ORF">I596_2832</name>
</gene>
<keyword evidence="6" id="KW-1185">Reference proteome</keyword>
<dbReference type="PANTHER" id="PTHR48081">
    <property type="entry name" value="AB HYDROLASE SUPERFAMILY PROTEIN C4A8.06C"/>
    <property type="match status" value="1"/>
</dbReference>
<evidence type="ECO:0000259" key="4">
    <source>
        <dbReference type="Pfam" id="PF07859"/>
    </source>
</evidence>
<name>A0A167H459_9GAMM</name>
<dbReference type="EMBL" id="CP015249">
    <property type="protein sequence ID" value="ANB18826.1"/>
    <property type="molecule type" value="Genomic_DNA"/>
</dbReference>
<dbReference type="PROSITE" id="PS01174">
    <property type="entry name" value="LIPASE_GDXG_SER"/>
    <property type="match status" value="1"/>
</dbReference>
<dbReference type="STRING" id="1300342.I596_2832"/>
<dbReference type="InterPro" id="IPR013094">
    <property type="entry name" value="AB_hydrolase_3"/>
</dbReference>
<organism evidence="5 6">
    <name type="scientific">Dokdonella koreensis DS-123</name>
    <dbReference type="NCBI Taxonomy" id="1300342"/>
    <lineage>
        <taxon>Bacteria</taxon>
        <taxon>Pseudomonadati</taxon>
        <taxon>Pseudomonadota</taxon>
        <taxon>Gammaproteobacteria</taxon>
        <taxon>Lysobacterales</taxon>
        <taxon>Rhodanobacteraceae</taxon>
        <taxon>Dokdonella</taxon>
    </lineage>
</organism>
<sequence>MRRSKTRHRRPGRPRLALAALIALAGAGLVAFMASPWPSALLVRWAFDLGGVLADRALAAHVPATVRSDTGLRYAADPDALLDVHRPTGIAQDARLPVIVWVHGGGFVAGSRTQVGNYARILAGDGHAVVAVDYALGPGTHYPVPVHQVNRALAYLVAEADRLQLDTTRVVLAGDSAGAQIAAQVAALITSPAYARAMAIEPALDRAHLVGTVLFCGPYDALLMKLGEADHWLVRTMLWAYLGDRLPSAEAIAQLSITRHLTPDFPPSFISVGNDDPLAPQSHALAEALDRHGVRVERLFFAQDHMPSLPHEYQFDLSRAEAREALTRVKAFLARVFDARGGPYAGATLEPLR</sequence>
<reference evidence="5 6" key="1">
    <citation type="submission" date="2016-04" db="EMBL/GenBank/DDBJ databases">
        <title>Complete genome sequence of Dokdonella koreensis DS-123T.</title>
        <authorList>
            <person name="Kim J.F."/>
            <person name="Lee H."/>
            <person name="Kwak M.-J."/>
        </authorList>
    </citation>
    <scope>NUCLEOTIDE SEQUENCE [LARGE SCALE GENOMIC DNA]</scope>
    <source>
        <strain evidence="5 6">DS-123</strain>
    </source>
</reference>
<dbReference type="KEGG" id="dko:I596_2832"/>
<evidence type="ECO:0000256" key="3">
    <source>
        <dbReference type="PROSITE-ProRule" id="PRU10038"/>
    </source>
</evidence>
<dbReference type="InterPro" id="IPR033140">
    <property type="entry name" value="Lipase_GDXG_put_SER_AS"/>
</dbReference>
<evidence type="ECO:0000313" key="6">
    <source>
        <dbReference type="Proteomes" id="UP000076830"/>
    </source>
</evidence>
<dbReference type="AlphaFoldDB" id="A0A167H459"/>
<feature type="domain" description="Alpha/beta hydrolase fold-3" evidence="4">
    <location>
        <begin position="99"/>
        <end position="299"/>
    </location>
</feature>
<dbReference type="InterPro" id="IPR029058">
    <property type="entry name" value="AB_hydrolase_fold"/>
</dbReference>
<feature type="active site" evidence="3">
    <location>
        <position position="176"/>
    </location>
</feature>